<dbReference type="AlphaFoldDB" id="A0A934VSE1"/>
<dbReference type="InterPro" id="IPR001375">
    <property type="entry name" value="Peptidase_S9_cat"/>
</dbReference>
<dbReference type="InterPro" id="IPR029058">
    <property type="entry name" value="AB_hydrolase_fold"/>
</dbReference>
<keyword evidence="2" id="KW-0732">Signal</keyword>
<dbReference type="RefSeq" id="WP_200356785.1">
    <property type="nucleotide sequence ID" value="NZ_JAENIL010000032.1"/>
</dbReference>
<evidence type="ECO:0000313" key="4">
    <source>
        <dbReference type="EMBL" id="MBK1878573.1"/>
    </source>
</evidence>
<sequence>MKIPIPALLVAVLLCALPSHLEAKKKQPKIGNTTENLLRPPRVYNMTMSPDGKYAASVAPIGEDGDRGLVIFDLDTMKIHRSFKWRAKDIDSVTWTTNEDVAFHLSKWGAYVEGIFSVNVNRKEIYPLIANDAVVSWADPMREDKDAWIWIRDSFRAKPGLARLRATGNAKIRSGPGETETAPTSSNPLISNRIYNPPGDIFWWGFDHEHQPRIVLRFHQDKLEYIHRYTKEEDWKPLKLDPERWDIELFGAEKNTLFVSGYNGEKTKGLYTYDIESESIGELLFRDDYYDFSDTARYLYYGKQVVGFRYLRDTMTFVWLHDELESIQRMVDSAIPNRVNIIYNSSTDFSRHLVYSYSDSVPPEYSILDLRAKTLNQISKTAPWLDYEKLSPTQVFHYKTKDGLRLEGYLTLPKGKKKGPYPTICLIHGGPWVRDSGGYDDETQFFTSNGYAVVRVNYRGSTGYGKEISFDPQYHFRKMQDDITQAAKLMVKQGIADPDRLAIMGASFGGYSALCGATFEPDLYSCAITNMGVFDWEEMIKSRKRQDHHYSHHKLKEELGDPKENQDRFEEISPIYHIDKVKIPIFVIHGKDDSNVSIRQSKKLKTELQKHEVEHEVLFIGDEGHNIFSLKKRVKTYERVLAFLNKHMS</sequence>
<evidence type="ECO:0000259" key="3">
    <source>
        <dbReference type="Pfam" id="PF00326"/>
    </source>
</evidence>
<dbReference type="GO" id="GO:0006508">
    <property type="term" value="P:proteolysis"/>
    <property type="evidence" value="ECO:0007669"/>
    <property type="project" value="InterPro"/>
</dbReference>
<protein>
    <submittedName>
        <fullName evidence="4">S9 family peptidase</fullName>
    </submittedName>
</protein>
<keyword evidence="1" id="KW-0378">Hydrolase</keyword>
<dbReference type="PANTHER" id="PTHR42776:SF27">
    <property type="entry name" value="DIPEPTIDYL PEPTIDASE FAMILY MEMBER 6"/>
    <property type="match status" value="1"/>
</dbReference>
<organism evidence="4 5">
    <name type="scientific">Pelagicoccus mobilis</name>
    <dbReference type="NCBI Taxonomy" id="415221"/>
    <lineage>
        <taxon>Bacteria</taxon>
        <taxon>Pseudomonadati</taxon>
        <taxon>Verrucomicrobiota</taxon>
        <taxon>Opitutia</taxon>
        <taxon>Puniceicoccales</taxon>
        <taxon>Pelagicoccaceae</taxon>
        <taxon>Pelagicoccus</taxon>
    </lineage>
</organism>
<dbReference type="Proteomes" id="UP000617628">
    <property type="component" value="Unassembled WGS sequence"/>
</dbReference>
<keyword evidence="5" id="KW-1185">Reference proteome</keyword>
<name>A0A934VSE1_9BACT</name>
<dbReference type="PANTHER" id="PTHR42776">
    <property type="entry name" value="SERINE PEPTIDASE S9 FAMILY MEMBER"/>
    <property type="match status" value="1"/>
</dbReference>
<feature type="signal peptide" evidence="2">
    <location>
        <begin position="1"/>
        <end position="23"/>
    </location>
</feature>
<gene>
    <name evidence="4" type="ORF">JIN87_16955</name>
</gene>
<proteinExistence type="predicted"/>
<dbReference type="Gene3D" id="3.40.50.1820">
    <property type="entry name" value="alpha/beta hydrolase"/>
    <property type="match status" value="1"/>
</dbReference>
<evidence type="ECO:0000256" key="1">
    <source>
        <dbReference type="ARBA" id="ARBA00022801"/>
    </source>
</evidence>
<dbReference type="SUPFAM" id="SSF53474">
    <property type="entry name" value="alpha/beta-Hydrolases"/>
    <property type="match status" value="1"/>
</dbReference>
<dbReference type="Pfam" id="PF00326">
    <property type="entry name" value="Peptidase_S9"/>
    <property type="match status" value="1"/>
</dbReference>
<dbReference type="SUPFAM" id="SSF82171">
    <property type="entry name" value="DPP6 N-terminal domain-like"/>
    <property type="match status" value="1"/>
</dbReference>
<dbReference type="EMBL" id="JAENIL010000032">
    <property type="protein sequence ID" value="MBK1878573.1"/>
    <property type="molecule type" value="Genomic_DNA"/>
</dbReference>
<feature type="domain" description="Peptidase S9 prolyl oligopeptidase catalytic" evidence="3">
    <location>
        <begin position="440"/>
        <end position="648"/>
    </location>
</feature>
<comment type="caution">
    <text evidence="4">The sequence shown here is derived from an EMBL/GenBank/DDBJ whole genome shotgun (WGS) entry which is preliminary data.</text>
</comment>
<feature type="chain" id="PRO_5037682489" evidence="2">
    <location>
        <begin position="24"/>
        <end position="649"/>
    </location>
</feature>
<accession>A0A934VSE1</accession>
<evidence type="ECO:0000313" key="5">
    <source>
        <dbReference type="Proteomes" id="UP000617628"/>
    </source>
</evidence>
<reference evidence="4" key="1">
    <citation type="submission" date="2021-01" db="EMBL/GenBank/DDBJ databases">
        <title>Modified the classification status of verrucomicrobia.</title>
        <authorList>
            <person name="Feng X."/>
        </authorList>
    </citation>
    <scope>NUCLEOTIDE SEQUENCE</scope>
    <source>
        <strain evidence="4">KCTC 13126</strain>
    </source>
</reference>
<evidence type="ECO:0000256" key="2">
    <source>
        <dbReference type="SAM" id="SignalP"/>
    </source>
</evidence>
<dbReference type="GO" id="GO:0004252">
    <property type="term" value="F:serine-type endopeptidase activity"/>
    <property type="evidence" value="ECO:0007669"/>
    <property type="project" value="TreeGrafter"/>
</dbReference>